<dbReference type="Proteomes" id="UP000736335">
    <property type="component" value="Unassembled WGS sequence"/>
</dbReference>
<reference evidence="9" key="2">
    <citation type="submission" date="2020-11" db="EMBL/GenBank/DDBJ databases">
        <authorList>
            <consortium name="DOE Joint Genome Institute"/>
            <person name="Kuo A."/>
            <person name="Miyauchi S."/>
            <person name="Kiss E."/>
            <person name="Drula E."/>
            <person name="Kohler A."/>
            <person name="Sanchez-Garcia M."/>
            <person name="Andreopoulos B."/>
            <person name="Barry K.W."/>
            <person name="Bonito G."/>
            <person name="Buee M."/>
            <person name="Carver A."/>
            <person name="Chen C."/>
            <person name="Cichocki N."/>
            <person name="Clum A."/>
            <person name="Culley D."/>
            <person name="Crous P.W."/>
            <person name="Fauchery L."/>
            <person name="Girlanda M."/>
            <person name="Hayes R."/>
            <person name="Keri Z."/>
            <person name="Labutti K."/>
            <person name="Lipzen A."/>
            <person name="Lombard V."/>
            <person name="Magnuson J."/>
            <person name="Maillard F."/>
            <person name="Morin E."/>
            <person name="Murat C."/>
            <person name="Nolan M."/>
            <person name="Ohm R."/>
            <person name="Pangilinan J."/>
            <person name="Pereira M."/>
            <person name="Perotto S."/>
            <person name="Peter M."/>
            <person name="Riley R."/>
            <person name="Sitrit Y."/>
            <person name="Stielow B."/>
            <person name="Szollosi G."/>
            <person name="Zifcakova L."/>
            <person name="Stursova M."/>
            <person name="Spatafora J.W."/>
            <person name="Tedersoo L."/>
            <person name="Vaario L.-M."/>
            <person name="Yamada A."/>
            <person name="Yan M."/>
            <person name="Wang P."/>
            <person name="Xu J."/>
            <person name="Bruns T."/>
            <person name="Baldrian P."/>
            <person name="Vilgalys R."/>
            <person name="Henrissat B."/>
            <person name="Grigoriev I.V."/>
            <person name="Hibbett D."/>
            <person name="Nagy L.G."/>
            <person name="Martin F.M."/>
        </authorList>
    </citation>
    <scope>NUCLEOTIDE SEQUENCE</scope>
    <source>
        <strain evidence="9">UH-Tt-Lm1</strain>
    </source>
</reference>
<comment type="subcellular location">
    <subcellularLocation>
        <location evidence="1">Mitochondrion</location>
    </subcellularLocation>
</comment>
<feature type="region of interest" description="Disordered" evidence="8">
    <location>
        <begin position="14"/>
        <end position="33"/>
    </location>
</feature>
<accession>A0A9P6LDM6</accession>
<keyword evidence="3 7" id="KW-0808">Transferase</keyword>
<evidence type="ECO:0000256" key="1">
    <source>
        <dbReference type="ARBA" id="ARBA00004173"/>
    </source>
</evidence>
<name>A0A9P6LDM6_9AGAM</name>
<dbReference type="OrthoDB" id="16079at2759"/>
<dbReference type="InterPro" id="IPR029063">
    <property type="entry name" value="SAM-dependent_MTases_sf"/>
</dbReference>
<dbReference type="Pfam" id="PF00398">
    <property type="entry name" value="RrnaAD"/>
    <property type="match status" value="1"/>
</dbReference>
<comment type="caution">
    <text evidence="9">The sequence shown here is derived from an EMBL/GenBank/DDBJ whole genome shotgun (WGS) entry which is preliminary data.</text>
</comment>
<feature type="compositionally biased region" description="Polar residues" evidence="8">
    <location>
        <begin position="18"/>
        <end position="28"/>
    </location>
</feature>
<evidence type="ECO:0000256" key="5">
    <source>
        <dbReference type="ARBA" id="ARBA00022884"/>
    </source>
</evidence>
<dbReference type="Gene3D" id="1.10.8.100">
    <property type="entry name" value="Ribosomal RNA adenine dimethylase-like, domain 2"/>
    <property type="match status" value="1"/>
</dbReference>
<evidence type="ECO:0000256" key="6">
    <source>
        <dbReference type="ARBA" id="ARBA00024915"/>
    </source>
</evidence>
<dbReference type="GO" id="GO:0003723">
    <property type="term" value="F:RNA binding"/>
    <property type="evidence" value="ECO:0007669"/>
    <property type="project" value="UniProtKB-KW"/>
</dbReference>
<dbReference type="GO" id="GO:0000179">
    <property type="term" value="F:rRNA (adenine-N6,N6-)-dimethyltransferase activity"/>
    <property type="evidence" value="ECO:0007669"/>
    <property type="project" value="TreeGrafter"/>
</dbReference>
<proteinExistence type="inferred from homology"/>
<evidence type="ECO:0000256" key="4">
    <source>
        <dbReference type="ARBA" id="ARBA00022691"/>
    </source>
</evidence>
<keyword evidence="5" id="KW-0694">RNA-binding</keyword>
<evidence type="ECO:0000313" key="9">
    <source>
        <dbReference type="EMBL" id="KAF9793472.1"/>
    </source>
</evidence>
<dbReference type="PANTHER" id="PTHR11727">
    <property type="entry name" value="DIMETHYLADENOSINE TRANSFERASE"/>
    <property type="match status" value="1"/>
</dbReference>
<keyword evidence="2 7" id="KW-0489">Methyltransferase</keyword>
<dbReference type="InterPro" id="IPR001737">
    <property type="entry name" value="KsgA/Erm"/>
</dbReference>
<dbReference type="EC" id="2.1.1.-" evidence="7"/>
<dbReference type="GO" id="GO:0006391">
    <property type="term" value="P:transcription initiation at mitochondrial promoter"/>
    <property type="evidence" value="ECO:0007669"/>
    <property type="project" value="TreeGrafter"/>
</dbReference>
<dbReference type="SUPFAM" id="SSF53335">
    <property type="entry name" value="S-adenosyl-L-methionine-dependent methyltransferases"/>
    <property type="match status" value="1"/>
</dbReference>
<comment type="function">
    <text evidence="6">Mitochondrial transcription factor that confers selective promoter recognition on the core subunit of the yeast mitochondrial RNA polymerase. Interacts with DNA in a non-specific manner.</text>
</comment>
<dbReference type="Gene3D" id="3.40.50.150">
    <property type="entry name" value="Vaccinia Virus protein VP39"/>
    <property type="match status" value="1"/>
</dbReference>
<dbReference type="GO" id="GO:0005759">
    <property type="term" value="C:mitochondrial matrix"/>
    <property type="evidence" value="ECO:0007669"/>
    <property type="project" value="TreeGrafter"/>
</dbReference>
<evidence type="ECO:0000256" key="7">
    <source>
        <dbReference type="RuleBase" id="RU362106"/>
    </source>
</evidence>
<sequence length="434" mass="48762">MLCEARVWRSLLKRAPRSASNQTSTSSKPIFRNPHKASISCSYSTLPSNSGETPLSALHPLPEESEWKRVFSPPASPLILRERISIRNPKTARALAEGFTNWTKPFLKADEAMGRGRAAKGAPKILIEAFPGPGALTRALLTLPRDTFDRLLVLENHPAYLDYLKPLEQIDDRVKVIPYSGYSWDTYSMLEEQGWLDDVPKIPWDDGVHPSLHFISHVPLSVVGEQLMNQFLRCIPDKAWLFKYGRVPLNLITGEWVWKRSSAGPMESARCKLSVIADATAELSLTLPQERLLPYVEHFHPLVHTAGKPSKKPVGRKVGHPMVGVSILPHEDQAIGVAMLEKWDYCLRRLFVLKGQSLKVAIGSLAPGAQSLLKPLTDPSLPPEQRLDMNKQIRRLDIRDWALIIRAFNNWPFAPEDLLIHDTYNPGSRGGMHE</sequence>
<evidence type="ECO:0000256" key="2">
    <source>
        <dbReference type="ARBA" id="ARBA00022603"/>
    </source>
</evidence>
<gene>
    <name evidence="9" type="ORF">BJ322DRAFT_1103861</name>
</gene>
<keyword evidence="4 7" id="KW-0949">S-adenosyl-L-methionine</keyword>
<dbReference type="EMBL" id="WIUZ02000001">
    <property type="protein sequence ID" value="KAF9793472.1"/>
    <property type="molecule type" value="Genomic_DNA"/>
</dbReference>
<dbReference type="GO" id="GO:0034246">
    <property type="term" value="F:mitochondrial transcription factor activity"/>
    <property type="evidence" value="ECO:0007669"/>
    <property type="project" value="TreeGrafter"/>
</dbReference>
<dbReference type="InterPro" id="IPR023165">
    <property type="entry name" value="rRNA_Ade_diMease-like_C"/>
</dbReference>
<evidence type="ECO:0000256" key="8">
    <source>
        <dbReference type="SAM" id="MobiDB-lite"/>
    </source>
</evidence>
<evidence type="ECO:0000256" key="3">
    <source>
        <dbReference type="ARBA" id="ARBA00022679"/>
    </source>
</evidence>
<organism evidence="9 10">
    <name type="scientific">Thelephora terrestris</name>
    <dbReference type="NCBI Taxonomy" id="56493"/>
    <lineage>
        <taxon>Eukaryota</taxon>
        <taxon>Fungi</taxon>
        <taxon>Dikarya</taxon>
        <taxon>Basidiomycota</taxon>
        <taxon>Agaricomycotina</taxon>
        <taxon>Agaricomycetes</taxon>
        <taxon>Thelephorales</taxon>
        <taxon>Thelephoraceae</taxon>
        <taxon>Thelephora</taxon>
    </lineage>
</organism>
<protein>
    <recommendedName>
        <fullName evidence="7">rRNA adenine N(6)-methyltransferase</fullName>
        <ecNumber evidence="7">2.1.1.-</ecNumber>
    </recommendedName>
</protein>
<keyword evidence="10" id="KW-1185">Reference proteome</keyword>
<comment type="similarity">
    <text evidence="7">Belongs to the class I-like SAM-binding methyltransferase superfamily. rRNA adenine N(6)-methyltransferase family.</text>
</comment>
<keyword evidence="7" id="KW-0698">rRNA processing</keyword>
<evidence type="ECO:0000313" key="10">
    <source>
        <dbReference type="Proteomes" id="UP000736335"/>
    </source>
</evidence>
<dbReference type="AlphaFoldDB" id="A0A9P6LDM6"/>
<dbReference type="PANTHER" id="PTHR11727:SF17">
    <property type="entry name" value="DIMETHYLADENOSINE TRANSFERASE 1, MITOCHONDRIAL"/>
    <property type="match status" value="1"/>
</dbReference>
<reference evidence="9" key="1">
    <citation type="journal article" date="2020" name="Nat. Commun.">
        <title>Large-scale genome sequencing of mycorrhizal fungi provides insights into the early evolution of symbiotic traits.</title>
        <authorList>
            <person name="Miyauchi S."/>
            <person name="Kiss E."/>
            <person name="Kuo A."/>
            <person name="Drula E."/>
            <person name="Kohler A."/>
            <person name="Sanchez-Garcia M."/>
            <person name="Morin E."/>
            <person name="Andreopoulos B."/>
            <person name="Barry K.W."/>
            <person name="Bonito G."/>
            <person name="Buee M."/>
            <person name="Carver A."/>
            <person name="Chen C."/>
            <person name="Cichocki N."/>
            <person name="Clum A."/>
            <person name="Culley D."/>
            <person name="Crous P.W."/>
            <person name="Fauchery L."/>
            <person name="Girlanda M."/>
            <person name="Hayes R.D."/>
            <person name="Keri Z."/>
            <person name="LaButti K."/>
            <person name="Lipzen A."/>
            <person name="Lombard V."/>
            <person name="Magnuson J."/>
            <person name="Maillard F."/>
            <person name="Murat C."/>
            <person name="Nolan M."/>
            <person name="Ohm R.A."/>
            <person name="Pangilinan J."/>
            <person name="Pereira M.F."/>
            <person name="Perotto S."/>
            <person name="Peter M."/>
            <person name="Pfister S."/>
            <person name="Riley R."/>
            <person name="Sitrit Y."/>
            <person name="Stielow J.B."/>
            <person name="Szollosi G."/>
            <person name="Zifcakova L."/>
            <person name="Stursova M."/>
            <person name="Spatafora J.W."/>
            <person name="Tedersoo L."/>
            <person name="Vaario L.M."/>
            <person name="Yamada A."/>
            <person name="Yan M."/>
            <person name="Wang P."/>
            <person name="Xu J."/>
            <person name="Bruns T."/>
            <person name="Baldrian P."/>
            <person name="Vilgalys R."/>
            <person name="Dunand C."/>
            <person name="Henrissat B."/>
            <person name="Grigoriev I.V."/>
            <person name="Hibbett D."/>
            <person name="Nagy L.G."/>
            <person name="Martin F.M."/>
        </authorList>
    </citation>
    <scope>NUCLEOTIDE SEQUENCE</scope>
    <source>
        <strain evidence="9">UH-Tt-Lm1</strain>
    </source>
</reference>